<gene>
    <name evidence="2" type="ORF">D7D50_08425</name>
</gene>
<dbReference type="InterPro" id="IPR053941">
    <property type="entry name" value="Csm6_HEPN"/>
</dbReference>
<name>A0ABM6ZB27_9STRE</name>
<keyword evidence="3" id="KW-1185">Reference proteome</keyword>
<accession>A0ABM6ZB27</accession>
<reference evidence="3" key="1">
    <citation type="submission" date="2018-09" db="EMBL/GenBank/DDBJ databases">
        <title>Complete genome sequence of Streptococcus sp. KCOM 2890 (=JS71).</title>
        <authorList>
            <person name="Kook J.-K."/>
            <person name="Park S.-N."/>
            <person name="Lim Y.K."/>
        </authorList>
    </citation>
    <scope>NUCLEOTIDE SEQUENCE [LARGE SCALE GENOMIC DNA]</scope>
    <source>
        <strain evidence="3">JS71</strain>
    </source>
</reference>
<feature type="domain" description="Csm6 HEPN" evidence="1">
    <location>
        <begin position="76"/>
        <end position="227"/>
    </location>
</feature>
<proteinExistence type="predicted"/>
<dbReference type="Proteomes" id="UP000277293">
    <property type="component" value="Chromosome"/>
</dbReference>
<organism evidence="2 3">
    <name type="scientific">Streptococcus koreensis</name>
    <dbReference type="NCBI Taxonomy" id="2382163"/>
    <lineage>
        <taxon>Bacteria</taxon>
        <taxon>Bacillati</taxon>
        <taxon>Bacillota</taxon>
        <taxon>Bacilli</taxon>
        <taxon>Lactobacillales</taxon>
        <taxon>Streptococcaceae</taxon>
        <taxon>Streptococcus</taxon>
    </lineage>
</organism>
<evidence type="ECO:0000313" key="2">
    <source>
        <dbReference type="EMBL" id="AYF94609.1"/>
    </source>
</evidence>
<sequence>MTEYLHDEWLYDLQTYQYGRALRSAKKQKEVPELVLTLLDLMAERRELNIQPIMNLKLRTELLEATGFQLFWHEDPEEEQLANYLYDLEAKLRNDQMIDFIRAVSPAIYRIFMRLIEMQIPDIADYIHNSKESSYDHWKFDKIRSSDHPALQNFHSESAVNSSSLTELILLLDLPDSTKDAAKQLRELEKSVRNPLAHLIKPFDEEELHRTTGFSSQHFMELLVSLAQETGIVYQREPFYFDQANAVIEALLYGGRHG</sequence>
<dbReference type="Pfam" id="PF09659">
    <property type="entry name" value="Cas_Csm6_HEPN"/>
    <property type="match status" value="1"/>
</dbReference>
<dbReference type="EMBL" id="CP032620">
    <property type="protein sequence ID" value="AYF94609.1"/>
    <property type="molecule type" value="Genomic_DNA"/>
</dbReference>
<protein>
    <recommendedName>
        <fullName evidence="1">Csm6 HEPN domain-containing protein</fullName>
    </recommendedName>
</protein>
<evidence type="ECO:0000259" key="1">
    <source>
        <dbReference type="Pfam" id="PF09659"/>
    </source>
</evidence>
<dbReference type="RefSeq" id="WP_120701983.1">
    <property type="nucleotide sequence ID" value="NZ_CP032620.1"/>
</dbReference>
<evidence type="ECO:0000313" key="3">
    <source>
        <dbReference type="Proteomes" id="UP000277293"/>
    </source>
</evidence>